<protein>
    <submittedName>
        <fullName evidence="1">Uncharacterized protein</fullName>
    </submittedName>
</protein>
<sequence length="114" mass="13112">MPHKNSSRLTLCAKRKGRTQIAKRLARTRKLCRNMPQETVKNSLNESVVDEVDITFDDDVLIRQSADSDYGLQQDIPDMSNSDYEKAKTEFLRKLISCDYKDIENSTEGQNINL</sequence>
<name>A0A8K0CXF7_IGNLU</name>
<evidence type="ECO:0000313" key="2">
    <source>
        <dbReference type="Proteomes" id="UP000801492"/>
    </source>
</evidence>
<gene>
    <name evidence="1" type="ORF">ILUMI_10686</name>
</gene>
<proteinExistence type="predicted"/>
<accession>A0A8K0CXF7</accession>
<reference evidence="1" key="1">
    <citation type="submission" date="2019-08" db="EMBL/GenBank/DDBJ databases">
        <title>The genome of the North American firefly Photinus pyralis.</title>
        <authorList>
            <consortium name="Photinus pyralis genome working group"/>
            <person name="Fallon T.R."/>
            <person name="Sander Lower S.E."/>
            <person name="Weng J.-K."/>
        </authorList>
    </citation>
    <scope>NUCLEOTIDE SEQUENCE</scope>
    <source>
        <strain evidence="1">TRF0915ILg1</strain>
        <tissue evidence="1">Whole body</tissue>
    </source>
</reference>
<keyword evidence="2" id="KW-1185">Reference proteome</keyword>
<organism evidence="1 2">
    <name type="scientific">Ignelater luminosus</name>
    <name type="common">Cucubano</name>
    <name type="synonym">Pyrophorus luminosus</name>
    <dbReference type="NCBI Taxonomy" id="2038154"/>
    <lineage>
        <taxon>Eukaryota</taxon>
        <taxon>Metazoa</taxon>
        <taxon>Ecdysozoa</taxon>
        <taxon>Arthropoda</taxon>
        <taxon>Hexapoda</taxon>
        <taxon>Insecta</taxon>
        <taxon>Pterygota</taxon>
        <taxon>Neoptera</taxon>
        <taxon>Endopterygota</taxon>
        <taxon>Coleoptera</taxon>
        <taxon>Polyphaga</taxon>
        <taxon>Elateriformia</taxon>
        <taxon>Elateroidea</taxon>
        <taxon>Elateridae</taxon>
        <taxon>Agrypninae</taxon>
        <taxon>Pyrophorini</taxon>
        <taxon>Ignelater</taxon>
    </lineage>
</organism>
<dbReference type="Proteomes" id="UP000801492">
    <property type="component" value="Unassembled WGS sequence"/>
</dbReference>
<comment type="caution">
    <text evidence="1">The sequence shown here is derived from an EMBL/GenBank/DDBJ whole genome shotgun (WGS) entry which is preliminary data.</text>
</comment>
<evidence type="ECO:0000313" key="1">
    <source>
        <dbReference type="EMBL" id="KAF2895490.1"/>
    </source>
</evidence>
<dbReference type="AlphaFoldDB" id="A0A8K0CXF7"/>
<dbReference type="EMBL" id="VTPC01005884">
    <property type="protein sequence ID" value="KAF2895490.1"/>
    <property type="molecule type" value="Genomic_DNA"/>
</dbReference>